<dbReference type="GO" id="GO:0006605">
    <property type="term" value="P:protein targeting"/>
    <property type="evidence" value="ECO:0007669"/>
    <property type="project" value="InterPro"/>
</dbReference>
<sequence length="183" mass="20158">MASSQTTVIATATAAAVATGLLAYAVYFDHARRNKPEFRRHLRRNERKQVRQAKEHAEVETENRRHEIKAAVDEAREEGFPTSVEEKEAYFLDQVTMGEQLGADPSRALEAALAFYKGLKVYPTPGDLINIYDKTVPKPILDLLAEMIAYDPSLRLEGMASAGGVPGMPNLSNIADMPNVGLD</sequence>
<dbReference type="Proteomes" id="UP000034680">
    <property type="component" value="Unassembled WGS sequence"/>
</dbReference>
<evidence type="ECO:0000256" key="14">
    <source>
        <dbReference type="PIRNR" id="PIRNR037707"/>
    </source>
</evidence>
<evidence type="ECO:0000313" key="17">
    <source>
        <dbReference type="Proteomes" id="UP000034680"/>
    </source>
</evidence>
<dbReference type="SUPFAM" id="SSF47157">
    <property type="entry name" value="Mitochondrial import receptor subunit Tom20"/>
    <property type="match status" value="1"/>
</dbReference>
<dbReference type="GO" id="GO:0006886">
    <property type="term" value="P:intracellular protein transport"/>
    <property type="evidence" value="ECO:0007669"/>
    <property type="project" value="InterPro"/>
</dbReference>
<comment type="subcellular location">
    <subcellularLocation>
        <location evidence="1">Mitochondrion outer membrane</location>
        <topology evidence="1">Single-pass membrane protein</topology>
    </subcellularLocation>
</comment>
<dbReference type="OrthoDB" id="2154253at2759"/>
<keyword evidence="4" id="KW-0812">Transmembrane</keyword>
<accession>A0A0G2FPU5</accession>
<evidence type="ECO:0000256" key="4">
    <source>
        <dbReference type="ARBA" id="ARBA00022692"/>
    </source>
</evidence>
<keyword evidence="6" id="KW-0653">Protein transport</keyword>
<dbReference type="STRING" id="1214573.A0A0G2FPU5"/>
<dbReference type="EMBL" id="LCUC01000140">
    <property type="protein sequence ID" value="KKY36019.1"/>
    <property type="molecule type" value="Genomic_DNA"/>
</dbReference>
<dbReference type="InterPro" id="IPR002056">
    <property type="entry name" value="MAS20"/>
</dbReference>
<dbReference type="PANTHER" id="PTHR12430">
    <property type="entry name" value="MITOCHONDRIAL IMPORT RECEPTOR SUBUNIT TOM20"/>
    <property type="match status" value="1"/>
</dbReference>
<protein>
    <recommendedName>
        <fullName evidence="11">Mitochondrial import receptor subunit TOM20</fullName>
    </recommendedName>
    <alternativeName>
        <fullName evidence="10">Mitochondrial 20 kDa outer membrane protein</fullName>
    </alternativeName>
    <alternativeName>
        <fullName evidence="12">Mitochondrial import receptor subunit tom20</fullName>
    </alternativeName>
    <alternativeName>
        <fullName evidence="13">Translocase of outer membrane 20 kDa subunit</fullName>
    </alternativeName>
</protein>
<dbReference type="GO" id="GO:0016031">
    <property type="term" value="P:tRNA import into mitochondrion"/>
    <property type="evidence" value="ECO:0007669"/>
    <property type="project" value="TreeGrafter"/>
</dbReference>
<keyword evidence="8 14" id="KW-0496">Mitochondrion</keyword>
<dbReference type="GO" id="GO:0030943">
    <property type="term" value="F:mitochondrion targeting sequence binding"/>
    <property type="evidence" value="ECO:0007669"/>
    <property type="project" value="TreeGrafter"/>
</dbReference>
<evidence type="ECO:0000256" key="3">
    <source>
        <dbReference type="ARBA" id="ARBA00022448"/>
    </source>
</evidence>
<proteinExistence type="inferred from homology"/>
<keyword evidence="9 14" id="KW-0472">Membrane</keyword>
<dbReference type="NCBIfam" id="TIGR00985">
    <property type="entry name" value="3a0801s04tom"/>
    <property type="match status" value="1"/>
</dbReference>
<evidence type="ECO:0000256" key="2">
    <source>
        <dbReference type="ARBA" id="ARBA00005792"/>
    </source>
</evidence>
<reference evidence="16 17" key="2">
    <citation type="submission" date="2015-05" db="EMBL/GenBank/DDBJ databases">
        <authorList>
            <person name="Morales-Cruz A."/>
            <person name="Amrine K.C."/>
            <person name="Cantu D."/>
        </authorList>
    </citation>
    <scope>NUCLEOTIDE SEQUENCE [LARGE SCALE GENOMIC DNA]</scope>
    <source>
        <strain evidence="16">DA912</strain>
    </source>
</reference>
<reference evidence="16 17" key="1">
    <citation type="submission" date="2015-05" db="EMBL/GenBank/DDBJ databases">
        <title>Distinctive expansion of gene families associated with plant cell wall degradation and secondary metabolism in the genomes of grapevine trunk pathogens.</title>
        <authorList>
            <person name="Lawrence D.P."/>
            <person name="Travadon R."/>
            <person name="Rolshausen P.E."/>
            <person name="Baumgartner K."/>
        </authorList>
    </citation>
    <scope>NUCLEOTIDE SEQUENCE [LARGE SCALE GENOMIC DNA]</scope>
    <source>
        <strain evidence="16">DA912</strain>
    </source>
</reference>
<evidence type="ECO:0000256" key="6">
    <source>
        <dbReference type="ARBA" id="ARBA00022927"/>
    </source>
</evidence>
<dbReference type="PANTHER" id="PTHR12430:SF0">
    <property type="entry name" value="TRANSLOCASE OF OUTER MITOCHONDRIAL MEMBRANE 20"/>
    <property type="match status" value="1"/>
</dbReference>
<evidence type="ECO:0000256" key="13">
    <source>
        <dbReference type="ARBA" id="ARBA00080405"/>
    </source>
</evidence>
<evidence type="ECO:0000313" key="16">
    <source>
        <dbReference type="EMBL" id="KKY36019.1"/>
    </source>
</evidence>
<feature type="coiled-coil region" evidence="15">
    <location>
        <begin position="43"/>
        <end position="78"/>
    </location>
</feature>
<keyword evidence="3" id="KW-0813">Transport</keyword>
<evidence type="ECO:0000256" key="7">
    <source>
        <dbReference type="ARBA" id="ARBA00022989"/>
    </source>
</evidence>
<evidence type="ECO:0000256" key="9">
    <source>
        <dbReference type="ARBA" id="ARBA00023136"/>
    </source>
</evidence>
<keyword evidence="5 14" id="KW-1000">Mitochondrion outer membrane</keyword>
<evidence type="ECO:0000256" key="8">
    <source>
        <dbReference type="ARBA" id="ARBA00023128"/>
    </source>
</evidence>
<evidence type="ECO:0000256" key="12">
    <source>
        <dbReference type="ARBA" id="ARBA00073975"/>
    </source>
</evidence>
<dbReference type="PIRSF" id="PIRSF037707">
    <property type="entry name" value="MAS20_rcpt"/>
    <property type="match status" value="1"/>
</dbReference>
<keyword evidence="16" id="KW-0675">Receptor</keyword>
<dbReference type="Gene3D" id="1.20.960.10">
    <property type="entry name" value="Mitochondrial outer membrane translocase complex, subunit Tom20 domain"/>
    <property type="match status" value="1"/>
</dbReference>
<name>A0A0G2FPU5_9PEZI</name>
<dbReference type="GO" id="GO:0030150">
    <property type="term" value="P:protein import into mitochondrial matrix"/>
    <property type="evidence" value="ECO:0007669"/>
    <property type="project" value="TreeGrafter"/>
</dbReference>
<evidence type="ECO:0000256" key="15">
    <source>
        <dbReference type="SAM" id="Coils"/>
    </source>
</evidence>
<dbReference type="Pfam" id="PF02064">
    <property type="entry name" value="MAS20"/>
    <property type="match status" value="1"/>
</dbReference>
<organism evidence="16 17">
    <name type="scientific">Diaporthe ampelina</name>
    <dbReference type="NCBI Taxonomy" id="1214573"/>
    <lineage>
        <taxon>Eukaryota</taxon>
        <taxon>Fungi</taxon>
        <taxon>Dikarya</taxon>
        <taxon>Ascomycota</taxon>
        <taxon>Pezizomycotina</taxon>
        <taxon>Sordariomycetes</taxon>
        <taxon>Sordariomycetidae</taxon>
        <taxon>Diaporthales</taxon>
        <taxon>Diaporthaceae</taxon>
        <taxon>Diaporthe</taxon>
    </lineage>
</organism>
<comment type="similarity">
    <text evidence="2 14">Belongs to the Tom20 family.</text>
</comment>
<keyword evidence="15" id="KW-0175">Coiled coil</keyword>
<keyword evidence="17" id="KW-1185">Reference proteome</keyword>
<keyword evidence="7" id="KW-1133">Transmembrane helix</keyword>
<dbReference type="InterPro" id="IPR023392">
    <property type="entry name" value="Tom20_dom_sf"/>
</dbReference>
<evidence type="ECO:0000256" key="1">
    <source>
        <dbReference type="ARBA" id="ARBA00004572"/>
    </source>
</evidence>
<dbReference type="FunFam" id="1.20.960.10:FF:000002">
    <property type="entry name" value="Mitochondrial import receptor subunit TOM20"/>
    <property type="match status" value="1"/>
</dbReference>
<gene>
    <name evidence="16" type="ORF">UCDDA912_g03983</name>
</gene>
<evidence type="ECO:0000256" key="5">
    <source>
        <dbReference type="ARBA" id="ARBA00022787"/>
    </source>
</evidence>
<dbReference type="PRINTS" id="PR00351">
    <property type="entry name" value="OM20RECEPTOR"/>
</dbReference>
<dbReference type="GO" id="GO:0005742">
    <property type="term" value="C:mitochondrial outer membrane translocase complex"/>
    <property type="evidence" value="ECO:0007669"/>
    <property type="project" value="UniProtKB-UniRule"/>
</dbReference>
<comment type="caution">
    <text evidence="16">The sequence shown here is derived from an EMBL/GenBank/DDBJ whole genome shotgun (WGS) entry which is preliminary data.</text>
</comment>
<evidence type="ECO:0000256" key="10">
    <source>
        <dbReference type="ARBA" id="ARBA00042705"/>
    </source>
</evidence>
<evidence type="ECO:0000256" key="11">
    <source>
        <dbReference type="ARBA" id="ARBA00068548"/>
    </source>
</evidence>
<dbReference type="GO" id="GO:0008320">
    <property type="term" value="F:protein transmembrane transporter activity"/>
    <property type="evidence" value="ECO:0007669"/>
    <property type="project" value="TreeGrafter"/>
</dbReference>
<dbReference type="AlphaFoldDB" id="A0A0G2FPU5"/>